<accession>A0A3N4M3L3</accession>
<dbReference type="EMBL" id="ML121540">
    <property type="protein sequence ID" value="RPB24895.1"/>
    <property type="molecule type" value="Genomic_DNA"/>
</dbReference>
<dbReference type="InParanoid" id="A0A3N4M3L3"/>
<dbReference type="Proteomes" id="UP000267821">
    <property type="component" value="Unassembled WGS sequence"/>
</dbReference>
<sequence length="520" mass="60424">MTAHKDITRMQEEVGRLYEEQADTPSPNMGMALEDLEDQELGWEGERERQYNPIAKAAYILRNPAGNSNDKRTNAKNRECRELNWAKVRPMMVQILTGRQPNPCNCGERKEKSVLNVSLTACFNFLDHEATHPAFISVDGNMQLRRFKDAKDINTNFREYEELPTSLFLSINRQYYGNAHEDDPADDENIEASVEDATSFSDTSCESQFKAIRSWESTTENTKQLKSFAALDKIGVMGMISQKLGVAIIEVILHRERLSHILSLRLRKARQVEEDSTKSLTEFYARVPEETSILYTEAFLQKQLDLQEEYYRTYSLLPNDPNDEISKAILHEQDLLDEIQMDLAIFAKGQAALRRTTQLLTENEQAYEEWEDKADPQVQKALIANCTLRRMELHGLRHFVHRHQKSRKFVNSLNARWKTISKDIAVYNKLLKKLPAKECPRRLDPKAIKEYGLLLDSFWDMNRLQIQHEWARNVVVRVAMGNLLKLRQAKEERAITTLEVQRVLQWLEAEIHAYDYGQEE</sequence>
<protein>
    <submittedName>
        <fullName evidence="1">Uncharacterized protein</fullName>
    </submittedName>
</protein>
<evidence type="ECO:0000313" key="2">
    <source>
        <dbReference type="Proteomes" id="UP000267821"/>
    </source>
</evidence>
<dbReference type="OrthoDB" id="10668719at2759"/>
<organism evidence="1 2">
    <name type="scientific">Terfezia boudieri ATCC MYA-4762</name>
    <dbReference type="NCBI Taxonomy" id="1051890"/>
    <lineage>
        <taxon>Eukaryota</taxon>
        <taxon>Fungi</taxon>
        <taxon>Dikarya</taxon>
        <taxon>Ascomycota</taxon>
        <taxon>Pezizomycotina</taxon>
        <taxon>Pezizomycetes</taxon>
        <taxon>Pezizales</taxon>
        <taxon>Pezizaceae</taxon>
        <taxon>Terfezia</taxon>
    </lineage>
</organism>
<name>A0A3N4M3L3_9PEZI</name>
<dbReference type="AlphaFoldDB" id="A0A3N4M3L3"/>
<reference evidence="1 2" key="1">
    <citation type="journal article" date="2018" name="Nat. Ecol. Evol.">
        <title>Pezizomycetes genomes reveal the molecular basis of ectomycorrhizal truffle lifestyle.</title>
        <authorList>
            <person name="Murat C."/>
            <person name="Payen T."/>
            <person name="Noel B."/>
            <person name="Kuo A."/>
            <person name="Morin E."/>
            <person name="Chen J."/>
            <person name="Kohler A."/>
            <person name="Krizsan K."/>
            <person name="Balestrini R."/>
            <person name="Da Silva C."/>
            <person name="Montanini B."/>
            <person name="Hainaut M."/>
            <person name="Levati E."/>
            <person name="Barry K.W."/>
            <person name="Belfiori B."/>
            <person name="Cichocki N."/>
            <person name="Clum A."/>
            <person name="Dockter R.B."/>
            <person name="Fauchery L."/>
            <person name="Guy J."/>
            <person name="Iotti M."/>
            <person name="Le Tacon F."/>
            <person name="Lindquist E.A."/>
            <person name="Lipzen A."/>
            <person name="Malagnac F."/>
            <person name="Mello A."/>
            <person name="Molinier V."/>
            <person name="Miyauchi S."/>
            <person name="Poulain J."/>
            <person name="Riccioni C."/>
            <person name="Rubini A."/>
            <person name="Sitrit Y."/>
            <person name="Splivallo R."/>
            <person name="Traeger S."/>
            <person name="Wang M."/>
            <person name="Zifcakova L."/>
            <person name="Wipf D."/>
            <person name="Zambonelli A."/>
            <person name="Paolocci F."/>
            <person name="Nowrousian M."/>
            <person name="Ottonello S."/>
            <person name="Baldrian P."/>
            <person name="Spatafora J.W."/>
            <person name="Henrissat B."/>
            <person name="Nagy L.G."/>
            <person name="Aury J.M."/>
            <person name="Wincker P."/>
            <person name="Grigoriev I.V."/>
            <person name="Bonfante P."/>
            <person name="Martin F.M."/>
        </authorList>
    </citation>
    <scope>NUCLEOTIDE SEQUENCE [LARGE SCALE GENOMIC DNA]</scope>
    <source>
        <strain evidence="1 2">ATCC MYA-4762</strain>
    </source>
</reference>
<proteinExistence type="predicted"/>
<evidence type="ECO:0000313" key="1">
    <source>
        <dbReference type="EMBL" id="RPB24895.1"/>
    </source>
</evidence>
<gene>
    <name evidence="1" type="ORF">L211DRAFT_848703</name>
</gene>
<keyword evidence="2" id="KW-1185">Reference proteome</keyword>